<dbReference type="PANTHER" id="PTHR39173">
    <property type="entry name" value="ACETYLTRANSFERASE"/>
    <property type="match status" value="1"/>
</dbReference>
<evidence type="ECO:0000259" key="1">
    <source>
        <dbReference type="PROSITE" id="PS51186"/>
    </source>
</evidence>
<reference evidence="2 3" key="1">
    <citation type="submission" date="2020-07" db="EMBL/GenBank/DDBJ databases">
        <title>Sequencing the genomes of 1000 actinobacteria strains.</title>
        <authorList>
            <person name="Klenk H.-P."/>
        </authorList>
    </citation>
    <scope>NUCLEOTIDE SEQUENCE [LARGE SCALE GENOMIC DNA]</scope>
    <source>
        <strain evidence="2 3">DSM 29531</strain>
    </source>
</reference>
<dbReference type="EMBL" id="JACCFW010000001">
    <property type="protein sequence ID" value="NYJ73801.1"/>
    <property type="molecule type" value="Genomic_DNA"/>
</dbReference>
<feature type="domain" description="N-acetyltransferase" evidence="1">
    <location>
        <begin position="1"/>
        <end position="174"/>
    </location>
</feature>
<evidence type="ECO:0000313" key="3">
    <source>
        <dbReference type="Proteomes" id="UP000571817"/>
    </source>
</evidence>
<accession>A0A853DFZ0</accession>
<dbReference type="Gene3D" id="3.40.630.30">
    <property type="match status" value="1"/>
</dbReference>
<dbReference type="GO" id="GO:0016747">
    <property type="term" value="F:acyltransferase activity, transferring groups other than amino-acyl groups"/>
    <property type="evidence" value="ECO:0007669"/>
    <property type="project" value="InterPro"/>
</dbReference>
<dbReference type="InterPro" id="IPR016181">
    <property type="entry name" value="Acyl_CoA_acyltransferase"/>
</dbReference>
<dbReference type="InterPro" id="IPR000182">
    <property type="entry name" value="GNAT_dom"/>
</dbReference>
<dbReference type="Proteomes" id="UP000571817">
    <property type="component" value="Unassembled WGS sequence"/>
</dbReference>
<dbReference type="PROSITE" id="PS51186">
    <property type="entry name" value="GNAT"/>
    <property type="match status" value="1"/>
</dbReference>
<protein>
    <submittedName>
        <fullName evidence="2">Putative acetyltransferase</fullName>
    </submittedName>
</protein>
<dbReference type="SUPFAM" id="SSF55729">
    <property type="entry name" value="Acyl-CoA N-acyltransferases (Nat)"/>
    <property type="match status" value="1"/>
</dbReference>
<organism evidence="2 3">
    <name type="scientific">Allobranchiibius huperziae</name>
    <dbReference type="NCBI Taxonomy" id="1874116"/>
    <lineage>
        <taxon>Bacteria</taxon>
        <taxon>Bacillati</taxon>
        <taxon>Actinomycetota</taxon>
        <taxon>Actinomycetes</taxon>
        <taxon>Micrococcales</taxon>
        <taxon>Dermacoccaceae</taxon>
        <taxon>Allobranchiibius</taxon>
    </lineage>
</organism>
<dbReference type="PANTHER" id="PTHR39173:SF1">
    <property type="entry name" value="ACETYLTRANSFERASE"/>
    <property type="match status" value="1"/>
</dbReference>
<dbReference type="RefSeq" id="WP_179479273.1">
    <property type="nucleotide sequence ID" value="NZ_JACCFW010000001.1"/>
</dbReference>
<evidence type="ECO:0000313" key="2">
    <source>
        <dbReference type="EMBL" id="NYJ73801.1"/>
    </source>
</evidence>
<keyword evidence="3" id="KW-1185">Reference proteome</keyword>
<keyword evidence="2" id="KW-0808">Transferase</keyword>
<sequence length="174" mass="18896">MIELVRPTVELAEAWRASASDFPAGAVLHGYGLPSDRDEFLSRTTDSEIVRYFTDAESGVGLPDGWVPCTTYWIVDDSAPDIVLGSLALRHHIETDFLREYGGHIGYGVRPSARGTGVASAALRAALLRAAALGIARVLLTCDEDNIASRRTIEGCGGVFERMAGVRRRYWIAT</sequence>
<dbReference type="Pfam" id="PF13302">
    <property type="entry name" value="Acetyltransf_3"/>
    <property type="match status" value="1"/>
</dbReference>
<comment type="caution">
    <text evidence="2">The sequence shown here is derived from an EMBL/GenBank/DDBJ whole genome shotgun (WGS) entry which is preliminary data.</text>
</comment>
<dbReference type="AlphaFoldDB" id="A0A853DFZ0"/>
<gene>
    <name evidence="2" type="ORF">HNR15_000764</name>
</gene>
<name>A0A853DFZ0_9MICO</name>
<proteinExistence type="predicted"/>